<dbReference type="AlphaFoldDB" id="A0A395N778"/>
<keyword evidence="1 3" id="KW-0732">Signal</keyword>
<accession>A0A395N778</accession>
<dbReference type="PANTHER" id="PTHR40633:SF1">
    <property type="entry name" value="GPI ANCHORED SERINE-THREONINE RICH PROTEIN (AFU_ORTHOLOGUE AFUA_1G03630)"/>
    <property type="match status" value="1"/>
</dbReference>
<keyword evidence="6" id="KW-1185">Reference proteome</keyword>
<comment type="caution">
    <text evidence="5">The sequence shown here is derived from an EMBL/GenBank/DDBJ whole genome shotgun (WGS) entry which is preliminary data.</text>
</comment>
<evidence type="ECO:0000313" key="6">
    <source>
        <dbReference type="Proteomes" id="UP000266272"/>
    </source>
</evidence>
<organism evidence="5 6">
    <name type="scientific">Trichoderma arundinaceum</name>
    <dbReference type="NCBI Taxonomy" id="490622"/>
    <lineage>
        <taxon>Eukaryota</taxon>
        <taxon>Fungi</taxon>
        <taxon>Dikarya</taxon>
        <taxon>Ascomycota</taxon>
        <taxon>Pezizomycotina</taxon>
        <taxon>Sordariomycetes</taxon>
        <taxon>Hypocreomycetidae</taxon>
        <taxon>Hypocreales</taxon>
        <taxon>Hypocreaceae</taxon>
        <taxon>Trichoderma</taxon>
    </lineage>
</organism>
<sequence length="303" mass="30456">MRFTLSASAFLALVSAAFAQTADFDPITVPGSNQVIAAGAPFTVEWDAPAKYAAGTITIELIGGATQATQQVLGTIATGVQNSAKKYVWTVDSSLGADAFYGLIFRLESNPSVFQYSNPFHIKAGSVHASSSAPAGPAKTTSAGGSYGNVPPYGDVPPADTTTVTTSTGVKTVTLATQSTEAPVTTSAPYAPPPVYTPPAVTDVTVILNATTTVPCRNSTVAPTTQAPTTLQSATRLPIPPVSSPVYIPPVVVTSVAYATPSAPSASAPAVTGPVTIPTNAGARLGGSALALVASLAVAFFAL</sequence>
<evidence type="ECO:0000256" key="1">
    <source>
        <dbReference type="ARBA" id="ARBA00022729"/>
    </source>
</evidence>
<evidence type="ECO:0000256" key="2">
    <source>
        <dbReference type="SAM" id="MobiDB-lite"/>
    </source>
</evidence>
<reference evidence="5 6" key="1">
    <citation type="journal article" date="2018" name="PLoS Pathog.">
        <title>Evolution of structural diversity of trichothecenes, a family of toxins produced by plant pathogenic and entomopathogenic fungi.</title>
        <authorList>
            <person name="Proctor R.H."/>
            <person name="McCormick S.P."/>
            <person name="Kim H.S."/>
            <person name="Cardoza R.E."/>
            <person name="Stanley A.M."/>
            <person name="Lindo L."/>
            <person name="Kelly A."/>
            <person name="Brown D.W."/>
            <person name="Lee T."/>
            <person name="Vaughan M.M."/>
            <person name="Alexander N.J."/>
            <person name="Busman M."/>
            <person name="Gutierrez S."/>
        </authorList>
    </citation>
    <scope>NUCLEOTIDE SEQUENCE [LARGE SCALE GENOMIC DNA]</scope>
    <source>
        <strain evidence="5 6">IBT 40837</strain>
    </source>
</reference>
<proteinExistence type="predicted"/>
<feature type="chain" id="PRO_5017443795" description="Yeast cell wall synthesis Kre9/Knh1-like N-terminal domain-containing protein" evidence="3">
    <location>
        <begin position="20"/>
        <end position="303"/>
    </location>
</feature>
<dbReference type="Proteomes" id="UP000266272">
    <property type="component" value="Unassembled WGS sequence"/>
</dbReference>
<dbReference type="PANTHER" id="PTHR40633">
    <property type="entry name" value="MATRIX PROTEIN, PUTATIVE (AFU_ORTHOLOGUE AFUA_8G05410)-RELATED"/>
    <property type="match status" value="1"/>
</dbReference>
<evidence type="ECO:0000313" key="5">
    <source>
        <dbReference type="EMBL" id="RFU71889.1"/>
    </source>
</evidence>
<name>A0A395N778_TRIAR</name>
<dbReference type="STRING" id="490622.A0A395N778"/>
<dbReference type="EMBL" id="PXOA01001127">
    <property type="protein sequence ID" value="RFU71889.1"/>
    <property type="molecule type" value="Genomic_DNA"/>
</dbReference>
<protein>
    <recommendedName>
        <fullName evidence="4">Yeast cell wall synthesis Kre9/Knh1-like N-terminal domain-containing protein</fullName>
    </recommendedName>
</protein>
<dbReference type="InterPro" id="IPR018466">
    <property type="entry name" value="Kre9/Knh1-like_N"/>
</dbReference>
<feature type="domain" description="Yeast cell wall synthesis Kre9/Knh1-like N-terminal" evidence="4">
    <location>
        <begin position="30"/>
        <end position="122"/>
    </location>
</feature>
<dbReference type="OrthoDB" id="2260257at2759"/>
<feature type="compositionally biased region" description="Polar residues" evidence="2">
    <location>
        <begin position="128"/>
        <end position="144"/>
    </location>
</feature>
<feature type="region of interest" description="Disordered" evidence="2">
    <location>
        <begin position="127"/>
        <end position="149"/>
    </location>
</feature>
<dbReference type="Pfam" id="PF10342">
    <property type="entry name" value="Kre9_KNH"/>
    <property type="match status" value="1"/>
</dbReference>
<evidence type="ECO:0000259" key="4">
    <source>
        <dbReference type="Pfam" id="PF10342"/>
    </source>
</evidence>
<evidence type="ECO:0000256" key="3">
    <source>
        <dbReference type="SAM" id="SignalP"/>
    </source>
</evidence>
<feature type="signal peptide" evidence="3">
    <location>
        <begin position="1"/>
        <end position="19"/>
    </location>
</feature>
<gene>
    <name evidence="5" type="ORF">TARUN_10374</name>
</gene>
<dbReference type="InterPro" id="IPR052982">
    <property type="entry name" value="SRP1/TIP1-like"/>
</dbReference>